<comment type="similarity">
    <text evidence="1">Belongs to the fasciclin-like AGP family.</text>
</comment>
<evidence type="ECO:0000256" key="1">
    <source>
        <dbReference type="ARBA" id="ARBA00007843"/>
    </source>
</evidence>
<evidence type="ECO:0000313" key="4">
    <source>
        <dbReference type="Proteomes" id="UP001417504"/>
    </source>
</evidence>
<reference evidence="3 4" key="1">
    <citation type="submission" date="2024-01" db="EMBL/GenBank/DDBJ databases">
        <title>Genome assemblies of Stephania.</title>
        <authorList>
            <person name="Yang L."/>
        </authorList>
    </citation>
    <scope>NUCLEOTIDE SEQUENCE [LARGE SCALE GENOMIC DNA]</scope>
    <source>
        <strain evidence="3">QJT</strain>
        <tissue evidence="3">Leaf</tissue>
    </source>
</reference>
<gene>
    <name evidence="3" type="ORF">Sjap_010758</name>
</gene>
<accession>A0AAP0P7F7</accession>
<dbReference type="InterPro" id="IPR036378">
    <property type="entry name" value="FAS1_dom_sf"/>
</dbReference>
<dbReference type="AlphaFoldDB" id="A0AAP0P7F7"/>
<dbReference type="EMBL" id="JBBNAE010000004">
    <property type="protein sequence ID" value="KAK9130271.1"/>
    <property type="molecule type" value="Genomic_DNA"/>
</dbReference>
<dbReference type="PANTHER" id="PTHR33985:SF29">
    <property type="entry name" value="FAS1 DOMAIN-CONTAINING PROTEIN"/>
    <property type="match status" value="1"/>
</dbReference>
<keyword evidence="4" id="KW-1185">Reference proteome</keyword>
<dbReference type="Gene3D" id="2.30.180.10">
    <property type="entry name" value="FAS1 domain"/>
    <property type="match status" value="1"/>
</dbReference>
<dbReference type="Pfam" id="PF02469">
    <property type="entry name" value="Fasciclin"/>
    <property type="match status" value="1"/>
</dbReference>
<evidence type="ECO:0000313" key="3">
    <source>
        <dbReference type="EMBL" id="KAK9130271.1"/>
    </source>
</evidence>
<organism evidence="3 4">
    <name type="scientific">Stephania japonica</name>
    <dbReference type="NCBI Taxonomy" id="461633"/>
    <lineage>
        <taxon>Eukaryota</taxon>
        <taxon>Viridiplantae</taxon>
        <taxon>Streptophyta</taxon>
        <taxon>Embryophyta</taxon>
        <taxon>Tracheophyta</taxon>
        <taxon>Spermatophyta</taxon>
        <taxon>Magnoliopsida</taxon>
        <taxon>Ranunculales</taxon>
        <taxon>Menispermaceae</taxon>
        <taxon>Menispermoideae</taxon>
        <taxon>Cissampelideae</taxon>
        <taxon>Stephania</taxon>
    </lineage>
</organism>
<dbReference type="SMART" id="SM00554">
    <property type="entry name" value="FAS1"/>
    <property type="match status" value="1"/>
</dbReference>
<protein>
    <recommendedName>
        <fullName evidence="2">FAS1 domain-containing protein</fullName>
    </recommendedName>
</protein>
<evidence type="ECO:0000259" key="2">
    <source>
        <dbReference type="PROSITE" id="PS50213"/>
    </source>
</evidence>
<dbReference type="Proteomes" id="UP001417504">
    <property type="component" value="Unassembled WGS sequence"/>
</dbReference>
<dbReference type="InterPro" id="IPR000782">
    <property type="entry name" value="FAS1_domain"/>
</dbReference>
<name>A0AAP0P7F7_9MAGN</name>
<feature type="domain" description="FAS1" evidence="2">
    <location>
        <begin position="26"/>
        <end position="179"/>
    </location>
</feature>
<dbReference type="PANTHER" id="PTHR33985">
    <property type="entry name" value="OS02G0491300 PROTEIN-RELATED"/>
    <property type="match status" value="1"/>
</dbReference>
<dbReference type="PROSITE" id="PS50213">
    <property type="entry name" value="FAS1"/>
    <property type="match status" value="1"/>
</dbReference>
<dbReference type="InterPro" id="IPR052806">
    <property type="entry name" value="Fasciclin-like_AGP"/>
</dbReference>
<proteinExistence type="inferred from homology"/>
<comment type="caution">
    <text evidence="3">The sequence shown here is derived from an EMBL/GenBank/DDBJ whole genome shotgun (WGS) entry which is preliminary data.</text>
</comment>
<sequence>MAYSKLLQVHFLFLLLCISICFVMRNVSISVSLPPTRRVGQLDKVAEGLSNAGYKAMARVIRSTFPTLLEEHNFNKSSVMTIFCPTDYAFVGREQPPSLGLLEYHVVPWKLEKEDLESLIPVGSEIDTLLHGRPLVVRRCERAYSLSALLNDVKIKKWNVYNDGNVIVHGVCQFFNPSFDTSRYHRCLFVDC</sequence>
<dbReference type="SUPFAM" id="SSF82153">
    <property type="entry name" value="FAS1 domain"/>
    <property type="match status" value="1"/>
</dbReference>